<evidence type="ECO:0000313" key="2">
    <source>
        <dbReference type="WBParaSite" id="ALUE_0001656001-mRNA-1"/>
    </source>
</evidence>
<dbReference type="Proteomes" id="UP000036681">
    <property type="component" value="Unplaced"/>
</dbReference>
<reference evidence="2" key="1">
    <citation type="submission" date="2017-02" db="UniProtKB">
        <authorList>
            <consortium name="WormBaseParasite"/>
        </authorList>
    </citation>
    <scope>IDENTIFICATION</scope>
</reference>
<name>A0A0M3IEM1_ASCLU</name>
<accession>A0A0M3IEM1</accession>
<dbReference type="WBParaSite" id="ALUE_0001656001-mRNA-1">
    <property type="protein sequence ID" value="ALUE_0001656001-mRNA-1"/>
    <property type="gene ID" value="ALUE_0001656001"/>
</dbReference>
<sequence>MRDGSMHINRSTSTSVHSDANTTNYRLLKLSINLHILIPCGYFLKSTFLKSIVQHISVQ</sequence>
<keyword evidence="1" id="KW-1185">Reference proteome</keyword>
<proteinExistence type="predicted"/>
<evidence type="ECO:0000313" key="1">
    <source>
        <dbReference type="Proteomes" id="UP000036681"/>
    </source>
</evidence>
<protein>
    <submittedName>
        <fullName evidence="2">Ovule protein</fullName>
    </submittedName>
</protein>
<organism evidence="1 2">
    <name type="scientific">Ascaris lumbricoides</name>
    <name type="common">Giant roundworm</name>
    <dbReference type="NCBI Taxonomy" id="6252"/>
    <lineage>
        <taxon>Eukaryota</taxon>
        <taxon>Metazoa</taxon>
        <taxon>Ecdysozoa</taxon>
        <taxon>Nematoda</taxon>
        <taxon>Chromadorea</taxon>
        <taxon>Rhabditida</taxon>
        <taxon>Spirurina</taxon>
        <taxon>Ascaridomorpha</taxon>
        <taxon>Ascaridoidea</taxon>
        <taxon>Ascarididae</taxon>
        <taxon>Ascaris</taxon>
    </lineage>
</organism>
<dbReference type="AlphaFoldDB" id="A0A0M3IEM1"/>